<dbReference type="InterPro" id="IPR000515">
    <property type="entry name" value="MetI-like"/>
</dbReference>
<name>A0A927I104_9HYPH</name>
<evidence type="ECO:0000256" key="7">
    <source>
        <dbReference type="RuleBase" id="RU363032"/>
    </source>
</evidence>
<reference evidence="9" key="1">
    <citation type="submission" date="2020-09" db="EMBL/GenBank/DDBJ databases">
        <title>Bosea spartocytisi sp. nov. a root nodule endophyte of Spartocytisus supranubius in the high mountain ecosystem fo the Teide National Park (Canary Islands, Spain).</title>
        <authorList>
            <person name="Pulido-Suarez L."/>
            <person name="Peix A."/>
            <person name="Igual J.M."/>
            <person name="Socas-Perez N."/>
            <person name="Velazquez E."/>
            <person name="Flores-Felix J.D."/>
            <person name="Leon-Barrios M."/>
        </authorList>
    </citation>
    <scope>NUCLEOTIDE SEQUENCE</scope>
    <source>
        <strain evidence="9">SSUT16</strain>
    </source>
</reference>
<evidence type="ECO:0000313" key="10">
    <source>
        <dbReference type="Proteomes" id="UP000619295"/>
    </source>
</evidence>
<feature type="transmembrane region" description="Helical" evidence="7">
    <location>
        <begin position="268"/>
        <end position="289"/>
    </location>
</feature>
<feature type="transmembrane region" description="Helical" evidence="7">
    <location>
        <begin position="208"/>
        <end position="232"/>
    </location>
</feature>
<feature type="domain" description="ABC transmembrane type-1" evidence="8">
    <location>
        <begin position="77"/>
        <end position="289"/>
    </location>
</feature>
<dbReference type="PANTHER" id="PTHR43005">
    <property type="entry name" value="BLR7065 PROTEIN"/>
    <property type="match status" value="1"/>
</dbReference>
<dbReference type="GO" id="GO:0055085">
    <property type="term" value="P:transmembrane transport"/>
    <property type="evidence" value="ECO:0007669"/>
    <property type="project" value="InterPro"/>
</dbReference>
<evidence type="ECO:0000259" key="8">
    <source>
        <dbReference type="PROSITE" id="PS50928"/>
    </source>
</evidence>
<organism evidence="9 10">
    <name type="scientific">Bosea spartocytisi</name>
    <dbReference type="NCBI Taxonomy" id="2773451"/>
    <lineage>
        <taxon>Bacteria</taxon>
        <taxon>Pseudomonadati</taxon>
        <taxon>Pseudomonadota</taxon>
        <taxon>Alphaproteobacteria</taxon>
        <taxon>Hyphomicrobiales</taxon>
        <taxon>Boseaceae</taxon>
        <taxon>Bosea</taxon>
    </lineage>
</organism>
<feature type="transmembrane region" description="Helical" evidence="7">
    <location>
        <begin position="81"/>
        <end position="102"/>
    </location>
</feature>
<accession>A0A927I104</accession>
<comment type="similarity">
    <text evidence="7">Belongs to the binding-protein-dependent transport system permease family.</text>
</comment>
<dbReference type="SUPFAM" id="SSF161098">
    <property type="entry name" value="MetI-like"/>
    <property type="match status" value="1"/>
</dbReference>
<dbReference type="Proteomes" id="UP000619295">
    <property type="component" value="Unassembled WGS sequence"/>
</dbReference>
<evidence type="ECO:0000256" key="1">
    <source>
        <dbReference type="ARBA" id="ARBA00004651"/>
    </source>
</evidence>
<dbReference type="EMBL" id="JACXWY010000013">
    <property type="protein sequence ID" value="MBD3847844.1"/>
    <property type="molecule type" value="Genomic_DNA"/>
</dbReference>
<keyword evidence="2 7" id="KW-0813">Transport</keyword>
<dbReference type="Gene3D" id="1.10.3720.10">
    <property type="entry name" value="MetI-like"/>
    <property type="match status" value="1"/>
</dbReference>
<evidence type="ECO:0000256" key="6">
    <source>
        <dbReference type="ARBA" id="ARBA00023136"/>
    </source>
</evidence>
<feature type="transmembrane region" description="Helical" evidence="7">
    <location>
        <begin position="162"/>
        <end position="187"/>
    </location>
</feature>
<evidence type="ECO:0000256" key="4">
    <source>
        <dbReference type="ARBA" id="ARBA00022692"/>
    </source>
</evidence>
<dbReference type="GO" id="GO:0005886">
    <property type="term" value="C:plasma membrane"/>
    <property type="evidence" value="ECO:0007669"/>
    <property type="project" value="UniProtKB-SubCell"/>
</dbReference>
<dbReference type="AlphaFoldDB" id="A0A927I104"/>
<dbReference type="CDD" id="cd06261">
    <property type="entry name" value="TM_PBP2"/>
    <property type="match status" value="1"/>
</dbReference>
<keyword evidence="10" id="KW-1185">Reference proteome</keyword>
<evidence type="ECO:0000313" key="9">
    <source>
        <dbReference type="EMBL" id="MBD3847844.1"/>
    </source>
</evidence>
<dbReference type="InterPro" id="IPR035906">
    <property type="entry name" value="MetI-like_sf"/>
</dbReference>
<keyword evidence="4 7" id="KW-0812">Transmembrane</keyword>
<sequence length="303" mass="33238">MSARALSAARPFGTRALPYAFILPPITYLGLFMFWPLARQMWMSLTNAKLATPNEGDFVGLANYARLIETPAFYASLKATILYASCAVVLGVALGVVSAFAINRPFRGRAVIRAVLLFGWAVPNVAAALIWLWMFNERSGVLNQILTGIGLSRLRWLTSIDWALPSILLVTIWQVAPFVMLVVLAALQSVPEEVREAARVDGADPLNVFRAVTWPHILPAVQLASLLVAVWSIRRFDIIYLLTGGGPLGSTSTLVVRIRQTAFEAHELGMASAYGAVGLLLALLIAAIHQTVDRRRTRWMADR</sequence>
<feature type="transmembrane region" description="Helical" evidence="7">
    <location>
        <begin position="114"/>
        <end position="134"/>
    </location>
</feature>
<proteinExistence type="inferred from homology"/>
<feature type="transmembrane region" description="Helical" evidence="7">
    <location>
        <begin position="16"/>
        <end position="35"/>
    </location>
</feature>
<keyword evidence="6 7" id="KW-0472">Membrane</keyword>
<dbReference type="PANTHER" id="PTHR43005:SF1">
    <property type="entry name" value="SPERMIDINE_PUTRESCINE TRANSPORT SYSTEM PERMEASE PROTEIN"/>
    <property type="match status" value="1"/>
</dbReference>
<feature type="transmembrane region" description="Helical" evidence="7">
    <location>
        <begin position="238"/>
        <end position="256"/>
    </location>
</feature>
<evidence type="ECO:0000256" key="5">
    <source>
        <dbReference type="ARBA" id="ARBA00022989"/>
    </source>
</evidence>
<evidence type="ECO:0000256" key="2">
    <source>
        <dbReference type="ARBA" id="ARBA00022448"/>
    </source>
</evidence>
<comment type="subcellular location">
    <subcellularLocation>
        <location evidence="1 7">Cell membrane</location>
        <topology evidence="1 7">Multi-pass membrane protein</topology>
    </subcellularLocation>
</comment>
<keyword evidence="5 7" id="KW-1133">Transmembrane helix</keyword>
<keyword evidence="3" id="KW-1003">Cell membrane</keyword>
<gene>
    <name evidence="9" type="ORF">IED13_19260</name>
</gene>
<comment type="caution">
    <text evidence="9">The sequence shown here is derived from an EMBL/GenBank/DDBJ whole genome shotgun (WGS) entry which is preliminary data.</text>
</comment>
<dbReference type="PROSITE" id="PS50928">
    <property type="entry name" value="ABC_TM1"/>
    <property type="match status" value="1"/>
</dbReference>
<dbReference type="RefSeq" id="WP_191125142.1">
    <property type="nucleotide sequence ID" value="NZ_JACXWY010000013.1"/>
</dbReference>
<protein>
    <submittedName>
        <fullName evidence="9">Sugar ABC transporter permease</fullName>
    </submittedName>
</protein>
<dbReference type="Pfam" id="PF00528">
    <property type="entry name" value="BPD_transp_1"/>
    <property type="match status" value="1"/>
</dbReference>
<evidence type="ECO:0000256" key="3">
    <source>
        <dbReference type="ARBA" id="ARBA00022475"/>
    </source>
</evidence>